<dbReference type="Pfam" id="PF06127">
    <property type="entry name" value="Mpo1-like"/>
    <property type="match status" value="1"/>
</dbReference>
<proteinExistence type="predicted"/>
<keyword evidence="1" id="KW-0472">Membrane</keyword>
<dbReference type="AlphaFoldDB" id="A0A934UQR6"/>
<dbReference type="EMBL" id="JAEDAO010000001">
    <property type="protein sequence ID" value="MBK0391792.1"/>
    <property type="molecule type" value="Genomic_DNA"/>
</dbReference>
<dbReference type="GO" id="GO:0046521">
    <property type="term" value="P:sphingoid catabolic process"/>
    <property type="evidence" value="ECO:0007669"/>
    <property type="project" value="TreeGrafter"/>
</dbReference>
<feature type="transmembrane region" description="Helical" evidence="1">
    <location>
        <begin position="68"/>
        <end position="91"/>
    </location>
</feature>
<gene>
    <name evidence="2" type="ORF">I8E28_04245</name>
</gene>
<dbReference type="RefSeq" id="WP_200786590.1">
    <property type="nucleotide sequence ID" value="NZ_JAEDAO010000001.1"/>
</dbReference>
<feature type="transmembrane region" description="Helical" evidence="1">
    <location>
        <begin position="37"/>
        <end position="62"/>
    </location>
</feature>
<dbReference type="GO" id="GO:0016020">
    <property type="term" value="C:membrane"/>
    <property type="evidence" value="ECO:0007669"/>
    <property type="project" value="GOC"/>
</dbReference>
<feature type="transmembrane region" description="Helical" evidence="1">
    <location>
        <begin position="131"/>
        <end position="149"/>
    </location>
</feature>
<keyword evidence="1" id="KW-1133">Transmembrane helix</keyword>
<evidence type="ECO:0000256" key="1">
    <source>
        <dbReference type="SAM" id="Phobius"/>
    </source>
</evidence>
<evidence type="ECO:0000313" key="3">
    <source>
        <dbReference type="Proteomes" id="UP000617041"/>
    </source>
</evidence>
<evidence type="ECO:0000313" key="2">
    <source>
        <dbReference type="EMBL" id="MBK0391792.1"/>
    </source>
</evidence>
<reference evidence="2" key="1">
    <citation type="submission" date="2020-12" db="EMBL/GenBank/DDBJ databases">
        <title>Ramlibacter sp. nov., isolated from a freshwater alga, Cryptomonas.</title>
        <authorList>
            <person name="Kim H.M."/>
            <person name="Jeon C.O."/>
        </authorList>
    </citation>
    <scope>NUCLEOTIDE SEQUENCE</scope>
    <source>
        <strain evidence="2">CrO1</strain>
    </source>
</reference>
<feature type="transmembrane region" description="Helical" evidence="1">
    <location>
        <begin position="98"/>
        <end position="119"/>
    </location>
</feature>
<comment type="caution">
    <text evidence="2">The sequence shown here is derived from an EMBL/GenBank/DDBJ whole genome shotgun (WGS) entry which is preliminary data.</text>
</comment>
<dbReference type="InterPro" id="IPR009305">
    <property type="entry name" value="Mpo1-like"/>
</dbReference>
<organism evidence="2 3">
    <name type="scientific">Ramlibacter algicola</name>
    <dbReference type="NCBI Taxonomy" id="2795217"/>
    <lineage>
        <taxon>Bacteria</taxon>
        <taxon>Pseudomonadati</taxon>
        <taxon>Pseudomonadota</taxon>
        <taxon>Betaproteobacteria</taxon>
        <taxon>Burkholderiales</taxon>
        <taxon>Comamonadaceae</taxon>
        <taxon>Ramlibacter</taxon>
    </lineage>
</organism>
<dbReference type="PANTHER" id="PTHR28026:SF9">
    <property type="entry name" value="2-HYDROXY-PALMITIC ACID DIOXYGENASE MPO1"/>
    <property type="match status" value="1"/>
</dbReference>
<sequence>MQTATEASAAAPRRVDALLAHYAESHRNPRNEAIHCVAIPLIMLSLIGLLYAVHPWVAYAFILASMVYYVRLSAVFLVTMALLSLLGIVAVQAMGDHVLPISAAIFVVAWIAQFVGHKIEGRKPSFFEDLQYLWVGPLFVLALLFRKLGIRW</sequence>
<keyword evidence="1" id="KW-0812">Transmembrane</keyword>
<dbReference type="PANTHER" id="PTHR28026">
    <property type="entry name" value="DUF962 DOMAIN PROTEIN (AFU_ORTHOLOGUE AFUA_8G05310)"/>
    <property type="match status" value="1"/>
</dbReference>
<protein>
    <submittedName>
        <fullName evidence="2">DUF962 domain-containing protein</fullName>
    </submittedName>
</protein>
<keyword evidence="3" id="KW-1185">Reference proteome</keyword>
<accession>A0A934UQR6</accession>
<name>A0A934UQR6_9BURK</name>
<dbReference type="Proteomes" id="UP000617041">
    <property type="component" value="Unassembled WGS sequence"/>
</dbReference>